<dbReference type="HOGENOM" id="CLU_117542_0_0_9"/>
<organism evidence="1 2">
    <name type="scientific">Ethanoligenens harbinense (strain DSM 18485 / JCM 12961 / CGMCC 1.5033 / YUAN-3)</name>
    <dbReference type="NCBI Taxonomy" id="663278"/>
    <lineage>
        <taxon>Bacteria</taxon>
        <taxon>Bacillati</taxon>
        <taxon>Bacillota</taxon>
        <taxon>Clostridia</taxon>
        <taxon>Eubacteriales</taxon>
        <taxon>Oscillospiraceae</taxon>
        <taxon>Ethanoligenens</taxon>
    </lineage>
</organism>
<dbReference type="eggNOG" id="COG1595">
    <property type="taxonomic scope" value="Bacteria"/>
</dbReference>
<evidence type="ECO:0000313" key="1">
    <source>
        <dbReference type="EMBL" id="ADU27398.1"/>
    </source>
</evidence>
<gene>
    <name evidence="1" type="ordered locus">Ethha_1876</name>
</gene>
<name>E6UA37_ETHHY</name>
<dbReference type="InterPro" id="IPR013324">
    <property type="entry name" value="RNA_pol_sigma_r3/r4-like"/>
</dbReference>
<keyword evidence="2" id="KW-1185">Reference proteome</keyword>
<reference evidence="1 2" key="1">
    <citation type="submission" date="2010-12" db="EMBL/GenBank/DDBJ databases">
        <title>Complete sequence of Ethanoligenens harbinense YUAN-3.</title>
        <authorList>
            <person name="Lucas S."/>
            <person name="Copeland A."/>
            <person name="Lapidus A."/>
            <person name="Cheng J.-F."/>
            <person name="Bruce D."/>
            <person name="Goodwin L."/>
            <person name="Pitluck S."/>
            <person name="Chertkov O."/>
            <person name="Misra M."/>
            <person name="Detter J.C."/>
            <person name="Han C."/>
            <person name="Tapia R."/>
            <person name="Land M."/>
            <person name="Hauser L."/>
            <person name="Jeffries C."/>
            <person name="Kyrpides N."/>
            <person name="Ivanova N."/>
            <person name="Mikhailova N."/>
            <person name="Wang A."/>
            <person name="Mouttaki H."/>
            <person name="He Z."/>
            <person name="Zhou J."/>
            <person name="Hemme C.L."/>
            <person name="Woyke T."/>
        </authorList>
    </citation>
    <scope>NUCLEOTIDE SEQUENCE [LARGE SCALE GENOMIC DNA]</scope>
    <source>
        <strain evidence="2">DSM 18485 / JCM 12961 / CGMCC 1.5033 / YUAN-3</strain>
    </source>
</reference>
<proteinExistence type="predicted"/>
<dbReference type="STRING" id="663278.Ethha_1876"/>
<dbReference type="AlphaFoldDB" id="E6UA37"/>
<dbReference type="KEGG" id="eha:Ethha_1876"/>
<evidence type="ECO:0008006" key="3">
    <source>
        <dbReference type="Google" id="ProtNLM"/>
    </source>
</evidence>
<accession>E6UA37</accession>
<dbReference type="EMBL" id="CP002400">
    <property type="protein sequence ID" value="ADU27398.1"/>
    <property type="molecule type" value="Genomic_DNA"/>
</dbReference>
<dbReference type="Proteomes" id="UP000001551">
    <property type="component" value="Chromosome"/>
</dbReference>
<protein>
    <recommendedName>
        <fullName evidence="3">Sigma-70 family RNA polymerase sigma factor</fullName>
    </recommendedName>
</protein>
<dbReference type="SUPFAM" id="SSF88659">
    <property type="entry name" value="Sigma3 and sigma4 domains of RNA polymerase sigma factors"/>
    <property type="match status" value="1"/>
</dbReference>
<evidence type="ECO:0000313" key="2">
    <source>
        <dbReference type="Proteomes" id="UP000001551"/>
    </source>
</evidence>
<sequence>MTTINLRDYYPSLYATDSFIEVSDEVADAFIASEQNERAYQRRRFYNKAQYSLDQDDGIEEAILHKEPSVEYVFDRESTVTHILAILETLPKKQARRIYTLYFLGVGKSTIAKEAGITKRALNISIQCGLRYIRKELLKFL</sequence>
<dbReference type="RefSeq" id="WP_013485749.1">
    <property type="nucleotide sequence ID" value="NC_014828.1"/>
</dbReference>